<keyword evidence="2" id="KW-1185">Reference proteome</keyword>
<dbReference type="EMBL" id="QTSX02004659">
    <property type="protein sequence ID" value="KAJ9063777.1"/>
    <property type="molecule type" value="Genomic_DNA"/>
</dbReference>
<name>A0ACC2SND5_9FUNG</name>
<sequence>MFRMVTSSVGKEGYTYAGLEIVEGLLWDRKDGDRRNGSDIELLGDGTIVLRPQQQLQSWRKEIEREITIDVGEDSDSKSNDILEVCDAYKEIKDDIDIFKDRRMNVYQTSQLTEGNEMSMPSTLEPKKLK</sequence>
<accession>A0ACC2SND5</accession>
<dbReference type="Proteomes" id="UP001165960">
    <property type="component" value="Unassembled WGS sequence"/>
</dbReference>
<reference evidence="1" key="1">
    <citation type="submission" date="2022-04" db="EMBL/GenBank/DDBJ databases">
        <title>Genome of the entomopathogenic fungus Entomophthora muscae.</title>
        <authorList>
            <person name="Elya C."/>
            <person name="Lovett B.R."/>
            <person name="Lee E."/>
            <person name="Macias A.M."/>
            <person name="Hajek A.E."/>
            <person name="De Bivort B.L."/>
            <person name="Kasson M.T."/>
            <person name="De Fine Licht H.H."/>
            <person name="Stajich J.E."/>
        </authorList>
    </citation>
    <scope>NUCLEOTIDE SEQUENCE</scope>
    <source>
        <strain evidence="1">Berkeley</strain>
    </source>
</reference>
<comment type="caution">
    <text evidence="1">The sequence shown here is derived from an EMBL/GenBank/DDBJ whole genome shotgun (WGS) entry which is preliminary data.</text>
</comment>
<organism evidence="1 2">
    <name type="scientific">Entomophthora muscae</name>
    <dbReference type="NCBI Taxonomy" id="34485"/>
    <lineage>
        <taxon>Eukaryota</taxon>
        <taxon>Fungi</taxon>
        <taxon>Fungi incertae sedis</taxon>
        <taxon>Zoopagomycota</taxon>
        <taxon>Entomophthoromycotina</taxon>
        <taxon>Entomophthoromycetes</taxon>
        <taxon>Entomophthorales</taxon>
        <taxon>Entomophthoraceae</taxon>
        <taxon>Entomophthora</taxon>
    </lineage>
</organism>
<evidence type="ECO:0000313" key="1">
    <source>
        <dbReference type="EMBL" id="KAJ9063777.1"/>
    </source>
</evidence>
<proteinExistence type="predicted"/>
<protein>
    <submittedName>
        <fullName evidence="1">Uncharacterized protein</fullName>
    </submittedName>
</protein>
<gene>
    <name evidence="1" type="ORF">DSO57_1037387</name>
</gene>
<evidence type="ECO:0000313" key="2">
    <source>
        <dbReference type="Proteomes" id="UP001165960"/>
    </source>
</evidence>